<comment type="caution">
    <text evidence="1">The sequence shown here is derived from an EMBL/GenBank/DDBJ whole genome shotgun (WGS) entry which is preliminary data.</text>
</comment>
<keyword evidence="2" id="KW-1185">Reference proteome</keyword>
<protein>
    <submittedName>
        <fullName evidence="1">Uncharacterized protein</fullName>
    </submittedName>
</protein>
<organism evidence="1 2">
    <name type="scientific">Irpex rosettiformis</name>
    <dbReference type="NCBI Taxonomy" id="378272"/>
    <lineage>
        <taxon>Eukaryota</taxon>
        <taxon>Fungi</taxon>
        <taxon>Dikarya</taxon>
        <taxon>Basidiomycota</taxon>
        <taxon>Agaricomycotina</taxon>
        <taxon>Agaricomycetes</taxon>
        <taxon>Polyporales</taxon>
        <taxon>Irpicaceae</taxon>
        <taxon>Irpex</taxon>
    </lineage>
</organism>
<name>A0ACB8UDZ9_9APHY</name>
<evidence type="ECO:0000313" key="2">
    <source>
        <dbReference type="Proteomes" id="UP001055072"/>
    </source>
</evidence>
<reference evidence="1" key="1">
    <citation type="journal article" date="2021" name="Environ. Microbiol.">
        <title>Gene family expansions and transcriptome signatures uncover fungal adaptations to wood decay.</title>
        <authorList>
            <person name="Hage H."/>
            <person name="Miyauchi S."/>
            <person name="Viragh M."/>
            <person name="Drula E."/>
            <person name="Min B."/>
            <person name="Chaduli D."/>
            <person name="Navarro D."/>
            <person name="Favel A."/>
            <person name="Norest M."/>
            <person name="Lesage-Meessen L."/>
            <person name="Balint B."/>
            <person name="Merenyi Z."/>
            <person name="de Eugenio L."/>
            <person name="Morin E."/>
            <person name="Martinez A.T."/>
            <person name="Baldrian P."/>
            <person name="Stursova M."/>
            <person name="Martinez M.J."/>
            <person name="Novotny C."/>
            <person name="Magnuson J.K."/>
            <person name="Spatafora J.W."/>
            <person name="Maurice S."/>
            <person name="Pangilinan J."/>
            <person name="Andreopoulos W."/>
            <person name="LaButti K."/>
            <person name="Hundley H."/>
            <person name="Na H."/>
            <person name="Kuo A."/>
            <person name="Barry K."/>
            <person name="Lipzen A."/>
            <person name="Henrissat B."/>
            <person name="Riley R."/>
            <person name="Ahrendt S."/>
            <person name="Nagy L.G."/>
            <person name="Grigoriev I.V."/>
            <person name="Martin F."/>
            <person name="Rosso M.N."/>
        </authorList>
    </citation>
    <scope>NUCLEOTIDE SEQUENCE</scope>
    <source>
        <strain evidence="1">CBS 384.51</strain>
    </source>
</reference>
<dbReference type="EMBL" id="MU274903">
    <property type="protein sequence ID" value="KAI0092532.1"/>
    <property type="molecule type" value="Genomic_DNA"/>
</dbReference>
<sequence length="557" mass="59047">MSFVNRTIDDQTGDKVTGEQVSYLPAQLWTQGNGCGGCSAKPDPSQAVQQTWHDGARNPSRDPPLTLSFKFTGNAVYLFNIIARGDPTDVSIIIDGNLITRYTSDTNLPVGFMYNVPVFSQDNLPFGEHTVEMSADGNDQTLVLFDYALYTTTESGDAPPSIPSTPSTPSTSSEPKVTEDNRENSSSSPSLQVTTSSSPTTSSTANHSTPTESTTISTSPTSSPSLSLSLSVISQTSTVTVDGRVIQSSSTPQTINPSTPSSSAFPTAVGGSATSHARHANIGAIVGGAVGGSLFLLFAFLALIWYRRRRHRQVGISPFGGQTYNAEPALLRADSNRSEKLEAASYFPSAHKVSLVPARFSKVSLLPQTDCAEPADSESTVSHLELSSPPLNASSASEAILQRELQSLQDRLTVARATKSSRGASAASKSSAALSESSTAGHQEPSTAPSSNNNPSGEEIQRLRAEIEELRARQRLQHQITPDSVLPPQLSSSSVGTNGVSAVAPSPVEVELMRQISLLRNEMEEMRMQQELGIPLGHDEALPSYSPPSPPIPGYTA</sequence>
<dbReference type="Proteomes" id="UP001055072">
    <property type="component" value="Unassembled WGS sequence"/>
</dbReference>
<accession>A0ACB8UDZ9</accession>
<gene>
    <name evidence="1" type="ORF">BDY19DRAFT_990247</name>
</gene>
<evidence type="ECO:0000313" key="1">
    <source>
        <dbReference type="EMBL" id="KAI0092532.1"/>
    </source>
</evidence>
<proteinExistence type="predicted"/>